<keyword evidence="2" id="KW-1015">Disulfide bond</keyword>
<dbReference type="SUPFAM" id="SSF50494">
    <property type="entry name" value="Trypsin-like serine proteases"/>
    <property type="match status" value="1"/>
</dbReference>
<evidence type="ECO:0000313" key="8">
    <source>
        <dbReference type="Proteomes" id="UP000292052"/>
    </source>
</evidence>
<dbReference type="Proteomes" id="UP000292052">
    <property type="component" value="Unassembled WGS sequence"/>
</dbReference>
<comment type="caution">
    <text evidence="7">The sequence shown here is derived from an EMBL/GenBank/DDBJ whole genome shotgun (WGS) entry which is preliminary data.</text>
</comment>
<dbReference type="SMART" id="SM00020">
    <property type="entry name" value="Tryp_SPc"/>
    <property type="match status" value="1"/>
</dbReference>
<evidence type="ECO:0000256" key="3">
    <source>
        <dbReference type="ARBA" id="ARBA00023180"/>
    </source>
</evidence>
<dbReference type="GO" id="GO:0004252">
    <property type="term" value="F:serine-type endopeptidase activity"/>
    <property type="evidence" value="ECO:0007669"/>
    <property type="project" value="InterPro"/>
</dbReference>
<accession>A0A482WEZ6</accession>
<dbReference type="EMBL" id="QDEB01001196">
    <property type="protein sequence ID" value="RZC43208.1"/>
    <property type="molecule type" value="Genomic_DNA"/>
</dbReference>
<name>A0A482WEZ6_ASBVE</name>
<sequence length="232" mass="26300">MALLGYRQRQVDFTQFLCGGSIITGYYVLTAAHCITLDRRLELVLIRLGEHDLSTDKDCIKDVRLKDEVCADPPVDIAIEHIRTHPKYDNERLQNDIALIKVRQKIHFTDYVKPICLPFERNLENRDLSKQKLTYTVVTVWNQTACRKNVPPDVKPISNRQLCANGASKEDACKGDSGGPLVNATIDSDGELRYFQIGIVSFASTLTCGNPELPTVYTRVDKFLRWVEENVS</sequence>
<dbReference type="InterPro" id="IPR043504">
    <property type="entry name" value="Peptidase_S1_PA_chymotrypsin"/>
</dbReference>
<dbReference type="PANTHER" id="PTHR24256">
    <property type="entry name" value="TRYPTASE-RELATED"/>
    <property type="match status" value="1"/>
</dbReference>
<keyword evidence="3" id="KW-0325">Glycoprotein</keyword>
<protein>
    <submittedName>
        <fullName evidence="7">Trypsin domain containing protein</fullName>
    </submittedName>
</protein>
<evidence type="ECO:0000313" key="7">
    <source>
        <dbReference type="EMBL" id="RZC43208.1"/>
    </source>
</evidence>
<feature type="domain" description="Peptidase S1" evidence="6">
    <location>
        <begin position="1"/>
        <end position="232"/>
    </location>
</feature>
<organism evidence="7 8">
    <name type="scientific">Asbolus verrucosus</name>
    <name type="common">Desert ironclad beetle</name>
    <dbReference type="NCBI Taxonomy" id="1661398"/>
    <lineage>
        <taxon>Eukaryota</taxon>
        <taxon>Metazoa</taxon>
        <taxon>Ecdysozoa</taxon>
        <taxon>Arthropoda</taxon>
        <taxon>Hexapoda</taxon>
        <taxon>Insecta</taxon>
        <taxon>Pterygota</taxon>
        <taxon>Neoptera</taxon>
        <taxon>Endopterygota</taxon>
        <taxon>Coleoptera</taxon>
        <taxon>Polyphaga</taxon>
        <taxon>Cucujiformia</taxon>
        <taxon>Tenebrionidae</taxon>
        <taxon>Pimeliinae</taxon>
        <taxon>Asbolus</taxon>
    </lineage>
</organism>
<dbReference type="AlphaFoldDB" id="A0A482WEZ6"/>
<evidence type="ECO:0000256" key="5">
    <source>
        <dbReference type="RuleBase" id="RU363034"/>
    </source>
</evidence>
<dbReference type="CDD" id="cd00190">
    <property type="entry name" value="Tryp_SPc"/>
    <property type="match status" value="1"/>
</dbReference>
<dbReference type="PRINTS" id="PR00722">
    <property type="entry name" value="CHYMOTRYPSIN"/>
</dbReference>
<keyword evidence="5" id="KW-0378">Hydrolase</keyword>
<comment type="similarity">
    <text evidence="4">Belongs to the peptidase S1 family. CLIP subfamily.</text>
</comment>
<dbReference type="PROSITE" id="PS50240">
    <property type="entry name" value="TRYPSIN_DOM"/>
    <property type="match status" value="1"/>
</dbReference>
<evidence type="ECO:0000256" key="2">
    <source>
        <dbReference type="ARBA" id="ARBA00023157"/>
    </source>
</evidence>
<evidence type="ECO:0000256" key="4">
    <source>
        <dbReference type="ARBA" id="ARBA00024195"/>
    </source>
</evidence>
<dbReference type="PROSITE" id="PS00134">
    <property type="entry name" value="TRYPSIN_HIS"/>
    <property type="match status" value="1"/>
</dbReference>
<evidence type="ECO:0000256" key="1">
    <source>
        <dbReference type="ARBA" id="ARBA00022729"/>
    </source>
</evidence>
<dbReference type="InterPro" id="IPR018114">
    <property type="entry name" value="TRYPSIN_HIS"/>
</dbReference>
<keyword evidence="5" id="KW-0645">Protease</keyword>
<dbReference type="Pfam" id="PF00089">
    <property type="entry name" value="Trypsin"/>
    <property type="match status" value="1"/>
</dbReference>
<dbReference type="InterPro" id="IPR001314">
    <property type="entry name" value="Peptidase_S1A"/>
</dbReference>
<proteinExistence type="inferred from homology"/>
<keyword evidence="1" id="KW-0732">Signal</keyword>
<reference evidence="7 8" key="1">
    <citation type="submission" date="2017-03" db="EMBL/GenBank/DDBJ databases">
        <title>Genome of the blue death feigning beetle - Asbolus verrucosus.</title>
        <authorList>
            <person name="Rider S.D."/>
        </authorList>
    </citation>
    <scope>NUCLEOTIDE SEQUENCE [LARGE SCALE GENOMIC DNA]</scope>
    <source>
        <strain evidence="7">Butters</strain>
        <tissue evidence="7">Head and leg muscle</tissue>
    </source>
</reference>
<keyword evidence="8" id="KW-1185">Reference proteome</keyword>
<evidence type="ECO:0000259" key="6">
    <source>
        <dbReference type="PROSITE" id="PS50240"/>
    </source>
</evidence>
<dbReference type="OrthoDB" id="547031at2759"/>
<dbReference type="GO" id="GO:0006508">
    <property type="term" value="P:proteolysis"/>
    <property type="evidence" value="ECO:0007669"/>
    <property type="project" value="UniProtKB-KW"/>
</dbReference>
<dbReference type="InterPro" id="IPR033116">
    <property type="entry name" value="TRYPSIN_SER"/>
</dbReference>
<gene>
    <name evidence="7" type="ORF">BDFB_002244</name>
</gene>
<dbReference type="PROSITE" id="PS00135">
    <property type="entry name" value="TRYPSIN_SER"/>
    <property type="match status" value="1"/>
</dbReference>
<dbReference type="STRING" id="1661398.A0A482WEZ6"/>
<dbReference type="Gene3D" id="2.40.10.10">
    <property type="entry name" value="Trypsin-like serine proteases"/>
    <property type="match status" value="2"/>
</dbReference>
<dbReference type="InterPro" id="IPR051487">
    <property type="entry name" value="Ser/Thr_Proteases_Immune/Dev"/>
</dbReference>
<dbReference type="FunFam" id="2.40.10.10:FF:000028">
    <property type="entry name" value="Serine protease easter"/>
    <property type="match status" value="1"/>
</dbReference>
<dbReference type="InterPro" id="IPR009003">
    <property type="entry name" value="Peptidase_S1_PA"/>
</dbReference>
<dbReference type="InterPro" id="IPR001254">
    <property type="entry name" value="Trypsin_dom"/>
</dbReference>
<keyword evidence="5" id="KW-0720">Serine protease</keyword>